<dbReference type="PANTHER" id="PTHR46193:SF18">
    <property type="entry name" value="HEXITOL PHOSPHATASE B"/>
    <property type="match status" value="1"/>
</dbReference>
<evidence type="ECO:0000256" key="5">
    <source>
        <dbReference type="ARBA" id="ARBA00023277"/>
    </source>
</evidence>
<dbReference type="InterPro" id="IPR051600">
    <property type="entry name" value="Beta-PGM-like"/>
</dbReference>
<name>A0ABY6CW35_9BACT</name>
<evidence type="ECO:0000256" key="1">
    <source>
        <dbReference type="ARBA" id="ARBA00001946"/>
    </source>
</evidence>
<dbReference type="SUPFAM" id="SSF56784">
    <property type="entry name" value="HAD-like"/>
    <property type="match status" value="1"/>
</dbReference>
<dbReference type="EMBL" id="CP106735">
    <property type="protein sequence ID" value="UXX78122.1"/>
    <property type="molecule type" value="Genomic_DNA"/>
</dbReference>
<comment type="similarity">
    <text evidence="2">Belongs to the HAD-like hydrolase superfamily. CbbY/CbbZ/Gph/YieH family.</text>
</comment>
<keyword evidence="4" id="KW-0460">Magnesium</keyword>
<organism evidence="6 7">
    <name type="scientific">Reichenbachiella carrageenanivorans</name>
    <dbReference type="NCBI Taxonomy" id="2979869"/>
    <lineage>
        <taxon>Bacteria</taxon>
        <taxon>Pseudomonadati</taxon>
        <taxon>Bacteroidota</taxon>
        <taxon>Cytophagia</taxon>
        <taxon>Cytophagales</taxon>
        <taxon>Reichenbachiellaceae</taxon>
        <taxon>Reichenbachiella</taxon>
    </lineage>
</organism>
<dbReference type="RefSeq" id="WP_263049868.1">
    <property type="nucleotide sequence ID" value="NZ_CP106735.1"/>
</dbReference>
<comment type="cofactor">
    <cofactor evidence="1">
        <name>Mg(2+)</name>
        <dbReference type="ChEBI" id="CHEBI:18420"/>
    </cofactor>
</comment>
<evidence type="ECO:0000256" key="3">
    <source>
        <dbReference type="ARBA" id="ARBA00022723"/>
    </source>
</evidence>
<dbReference type="NCBIfam" id="TIGR01509">
    <property type="entry name" value="HAD-SF-IA-v3"/>
    <property type="match status" value="1"/>
</dbReference>
<keyword evidence="3" id="KW-0479">Metal-binding</keyword>
<dbReference type="CDD" id="cd16423">
    <property type="entry name" value="HAD_BPGM-like"/>
    <property type="match status" value="1"/>
</dbReference>
<dbReference type="InterPro" id="IPR036412">
    <property type="entry name" value="HAD-like_sf"/>
</dbReference>
<dbReference type="InterPro" id="IPR006439">
    <property type="entry name" value="HAD-SF_hydro_IA"/>
</dbReference>
<evidence type="ECO:0000313" key="6">
    <source>
        <dbReference type="EMBL" id="UXX78122.1"/>
    </source>
</evidence>
<dbReference type="InterPro" id="IPR023214">
    <property type="entry name" value="HAD_sf"/>
</dbReference>
<dbReference type="InterPro" id="IPR023198">
    <property type="entry name" value="PGP-like_dom2"/>
</dbReference>
<dbReference type="Pfam" id="PF13419">
    <property type="entry name" value="HAD_2"/>
    <property type="match status" value="1"/>
</dbReference>
<accession>A0ABY6CW35</accession>
<keyword evidence="7" id="KW-1185">Reference proteome</keyword>
<dbReference type="Gene3D" id="1.10.150.240">
    <property type="entry name" value="Putative phosphatase, domain 2"/>
    <property type="match status" value="1"/>
</dbReference>
<keyword evidence="5" id="KW-0119">Carbohydrate metabolism</keyword>
<dbReference type="Proteomes" id="UP001062165">
    <property type="component" value="Chromosome"/>
</dbReference>
<dbReference type="Gene3D" id="3.40.50.1000">
    <property type="entry name" value="HAD superfamily/HAD-like"/>
    <property type="match status" value="1"/>
</dbReference>
<dbReference type="SFLD" id="SFLDG01129">
    <property type="entry name" value="C1.5:_HAD__Beta-PGM__Phosphata"/>
    <property type="match status" value="1"/>
</dbReference>
<proteinExistence type="inferred from homology"/>
<gene>
    <name evidence="6" type="ORF">N7E81_12210</name>
</gene>
<sequence>MLEAVIFDMDGVIMDSEPIHYETELEIIKRFGVTDYAPEDHAKYVGMRTWDLWTGNIAKYGLDTTAEALTIEGDEAYINALREKDFGPIEGLLPLLNRIQSNGIRMIVASSASRENIKLVLDKFAITDFFEGYVSSQDVKKTKPNPDIFLLAAKTLDVSPEHCVVIEDAKHGVQAAISAGMKCIGYRNLNSGNQDLSKAHIIVNTHDNIDLKLLEELTIDALKH</sequence>
<dbReference type="PANTHER" id="PTHR46193">
    <property type="entry name" value="6-PHOSPHOGLUCONATE PHOSPHATASE"/>
    <property type="match status" value="1"/>
</dbReference>
<evidence type="ECO:0000256" key="2">
    <source>
        <dbReference type="ARBA" id="ARBA00006171"/>
    </source>
</evidence>
<evidence type="ECO:0000256" key="4">
    <source>
        <dbReference type="ARBA" id="ARBA00022842"/>
    </source>
</evidence>
<reference evidence="6" key="1">
    <citation type="submission" date="2022-10" db="EMBL/GenBank/DDBJ databases">
        <title>Comparative genomics and taxonomic characterization of three novel marine species of genus Reichenbachiella exhibiting antioxidant and polysaccharide degradation activities.</title>
        <authorList>
            <person name="Muhammad N."/>
            <person name="Lee Y.-J."/>
            <person name="Ko J."/>
            <person name="Kim S.-G."/>
        </authorList>
    </citation>
    <scope>NUCLEOTIDE SEQUENCE</scope>
    <source>
        <strain evidence="6">Wsw4-B4</strain>
    </source>
</reference>
<dbReference type="NCBIfam" id="TIGR01549">
    <property type="entry name" value="HAD-SF-IA-v1"/>
    <property type="match status" value="1"/>
</dbReference>
<dbReference type="SFLD" id="SFLDS00003">
    <property type="entry name" value="Haloacid_Dehalogenase"/>
    <property type="match status" value="1"/>
</dbReference>
<dbReference type="SFLD" id="SFLDG01135">
    <property type="entry name" value="C1.5.6:_HAD__Beta-PGM__Phospha"/>
    <property type="match status" value="1"/>
</dbReference>
<dbReference type="InterPro" id="IPR041492">
    <property type="entry name" value="HAD_2"/>
</dbReference>
<protein>
    <submittedName>
        <fullName evidence="6">HAD family phosphatase</fullName>
    </submittedName>
</protein>
<evidence type="ECO:0000313" key="7">
    <source>
        <dbReference type="Proteomes" id="UP001062165"/>
    </source>
</evidence>
<dbReference type="PRINTS" id="PR00413">
    <property type="entry name" value="HADHALOGNASE"/>
</dbReference>